<feature type="repeat" description="WD" evidence="3">
    <location>
        <begin position="49"/>
        <end position="81"/>
    </location>
</feature>
<dbReference type="Pfam" id="PF07676">
    <property type="entry name" value="PD40"/>
    <property type="match status" value="1"/>
</dbReference>
<dbReference type="PANTHER" id="PTHR19879:SF9">
    <property type="entry name" value="TRANSCRIPTION INITIATION FACTOR TFIID SUBUNIT 5"/>
    <property type="match status" value="1"/>
</dbReference>
<proteinExistence type="predicted"/>
<evidence type="ECO:0000256" key="3">
    <source>
        <dbReference type="PROSITE-ProRule" id="PRU00221"/>
    </source>
</evidence>
<dbReference type="OrthoDB" id="6111975at2"/>
<dbReference type="InterPro" id="IPR001680">
    <property type="entry name" value="WD40_rpt"/>
</dbReference>
<keyword evidence="1 3" id="KW-0853">WD repeat</keyword>
<evidence type="ECO:0000313" key="5">
    <source>
        <dbReference type="Proteomes" id="UP000319576"/>
    </source>
</evidence>
<dbReference type="InterPro" id="IPR036322">
    <property type="entry name" value="WD40_repeat_dom_sf"/>
</dbReference>
<dbReference type="PROSITE" id="PS00678">
    <property type="entry name" value="WD_REPEATS_1"/>
    <property type="match status" value="1"/>
</dbReference>
<reference evidence="4 5" key="1">
    <citation type="submission" date="2019-02" db="EMBL/GenBank/DDBJ databases">
        <title>Deep-cultivation of Planctomycetes and their phenomic and genomic characterization uncovers novel biology.</title>
        <authorList>
            <person name="Wiegand S."/>
            <person name="Jogler M."/>
            <person name="Boedeker C."/>
            <person name="Pinto D."/>
            <person name="Vollmers J."/>
            <person name="Rivas-Marin E."/>
            <person name="Kohn T."/>
            <person name="Peeters S.H."/>
            <person name="Heuer A."/>
            <person name="Rast P."/>
            <person name="Oberbeckmann S."/>
            <person name="Bunk B."/>
            <person name="Jeske O."/>
            <person name="Meyerdierks A."/>
            <person name="Storesund J.E."/>
            <person name="Kallscheuer N."/>
            <person name="Luecker S."/>
            <person name="Lage O.M."/>
            <person name="Pohl T."/>
            <person name="Merkel B.J."/>
            <person name="Hornburger P."/>
            <person name="Mueller R.-W."/>
            <person name="Bruemmer F."/>
            <person name="Labrenz M."/>
            <person name="Spormann A.M."/>
            <person name="Op den Camp H."/>
            <person name="Overmann J."/>
            <person name="Amann R."/>
            <person name="Jetten M.S.M."/>
            <person name="Mascher T."/>
            <person name="Medema M.H."/>
            <person name="Devos D.P."/>
            <person name="Kaster A.-K."/>
            <person name="Ovreas L."/>
            <person name="Rohde M."/>
            <person name="Galperin M.Y."/>
            <person name="Jogler C."/>
        </authorList>
    </citation>
    <scope>NUCLEOTIDE SEQUENCE [LARGE SCALE GENOMIC DNA]</scope>
    <source>
        <strain evidence="4 5">ETA_A1</strain>
    </source>
</reference>
<dbReference type="InterPro" id="IPR015943">
    <property type="entry name" value="WD40/YVTN_repeat-like_dom_sf"/>
</dbReference>
<dbReference type="RefSeq" id="WP_145243998.1">
    <property type="nucleotide sequence ID" value="NZ_CP036273.1"/>
</dbReference>
<dbReference type="AlphaFoldDB" id="A0A517Y1Y9"/>
<dbReference type="InterPro" id="IPR019775">
    <property type="entry name" value="WD40_repeat_CS"/>
</dbReference>
<dbReference type="Pfam" id="PF00400">
    <property type="entry name" value="WD40"/>
    <property type="match status" value="3"/>
</dbReference>
<keyword evidence="2" id="KW-0677">Repeat</keyword>
<dbReference type="InterPro" id="IPR011659">
    <property type="entry name" value="WD40"/>
</dbReference>
<feature type="repeat" description="WD" evidence="3">
    <location>
        <begin position="91"/>
        <end position="132"/>
    </location>
</feature>
<keyword evidence="5" id="KW-1185">Reference proteome</keyword>
<evidence type="ECO:0000256" key="2">
    <source>
        <dbReference type="ARBA" id="ARBA00022737"/>
    </source>
</evidence>
<dbReference type="PROSITE" id="PS50082">
    <property type="entry name" value="WD_REPEATS_2"/>
    <property type="match status" value="2"/>
</dbReference>
<dbReference type="PROSITE" id="PS50294">
    <property type="entry name" value="WD_REPEATS_REGION"/>
    <property type="match status" value="2"/>
</dbReference>
<sequence length="320" mass="35093">MIEAIREFTIESEIHRAAFSPDGRWLALATKSGTTELWEIPTATPGPILHGHSDDVWTVSFAPDGRTIATGGGDGTVRIWNSIDGRERALFRGHSRAVTAAAFIPDGRRLVTSGWDHRLIVWDVAAGSPLANHDGGATLEIGGFSADGIRLLIGSDRNQAELWHSDAGRVRVLTGKNSDSTMSTAVSRRAPLAFTAEKGVRVPPGQPANWFTRVGVWDASAWRELRDFEVGARPHRGVWHLAASGDGRFILLGHSDGIVKVVRSATGEVGFERSVCFEPEAMSLSADDTVLVSTVGRRVQLWKVQVPHWEAPRKPWWRFW</sequence>
<dbReference type="Proteomes" id="UP000319576">
    <property type="component" value="Chromosome"/>
</dbReference>
<dbReference type="SMART" id="SM00320">
    <property type="entry name" value="WD40"/>
    <property type="match status" value="4"/>
</dbReference>
<evidence type="ECO:0000313" key="4">
    <source>
        <dbReference type="EMBL" id="QDU23775.1"/>
    </source>
</evidence>
<evidence type="ECO:0000256" key="1">
    <source>
        <dbReference type="ARBA" id="ARBA00022574"/>
    </source>
</evidence>
<dbReference type="PANTHER" id="PTHR19879">
    <property type="entry name" value="TRANSCRIPTION INITIATION FACTOR TFIID"/>
    <property type="match status" value="1"/>
</dbReference>
<name>A0A517Y1Y9_9BACT</name>
<organism evidence="4 5">
    <name type="scientific">Urbifossiella limnaea</name>
    <dbReference type="NCBI Taxonomy" id="2528023"/>
    <lineage>
        <taxon>Bacteria</taxon>
        <taxon>Pseudomonadati</taxon>
        <taxon>Planctomycetota</taxon>
        <taxon>Planctomycetia</taxon>
        <taxon>Gemmatales</taxon>
        <taxon>Gemmataceae</taxon>
        <taxon>Urbifossiella</taxon>
    </lineage>
</organism>
<accession>A0A517Y1Y9</accession>
<dbReference type="SUPFAM" id="SSF50978">
    <property type="entry name" value="WD40 repeat-like"/>
    <property type="match status" value="1"/>
</dbReference>
<dbReference type="KEGG" id="uli:ETAA1_57820"/>
<dbReference type="Gene3D" id="2.130.10.10">
    <property type="entry name" value="YVTN repeat-like/Quinoprotein amine dehydrogenase"/>
    <property type="match status" value="2"/>
</dbReference>
<protein>
    <submittedName>
        <fullName evidence="4">WD domain, G-beta repeat</fullName>
    </submittedName>
</protein>
<dbReference type="EMBL" id="CP036273">
    <property type="protein sequence ID" value="QDU23775.1"/>
    <property type="molecule type" value="Genomic_DNA"/>
</dbReference>
<gene>
    <name evidence="4" type="ORF">ETAA1_57820</name>
</gene>